<name>A9DTC4_9FLAO</name>
<dbReference type="InterPro" id="IPR029069">
    <property type="entry name" value="HotDog_dom_sf"/>
</dbReference>
<dbReference type="Proteomes" id="UP000002945">
    <property type="component" value="Unassembled WGS sequence"/>
</dbReference>
<dbReference type="Gene3D" id="3.10.129.10">
    <property type="entry name" value="Hotdog Thioesterase"/>
    <property type="match status" value="1"/>
</dbReference>
<keyword evidence="2" id="KW-1185">Reference proteome</keyword>
<gene>
    <name evidence="1" type="ORF">KAOT1_17863</name>
</gene>
<dbReference type="RefSeq" id="WP_007096107.1">
    <property type="nucleotide sequence ID" value="NZ_CP142125.1"/>
</dbReference>
<reference evidence="1 2" key="1">
    <citation type="journal article" date="2011" name="J. Bacteriol.">
        <title>Genome sequence of the algicidal bacterium Kordia algicida OT-1.</title>
        <authorList>
            <person name="Lee H.S."/>
            <person name="Kang S.G."/>
            <person name="Kwon K.K."/>
            <person name="Lee J.H."/>
            <person name="Kim S.J."/>
        </authorList>
    </citation>
    <scope>NUCLEOTIDE SEQUENCE [LARGE SCALE GENOMIC DNA]</scope>
    <source>
        <strain evidence="1 2">OT-1</strain>
    </source>
</reference>
<comment type="caution">
    <text evidence="1">The sequence shown here is derived from an EMBL/GenBank/DDBJ whole genome shotgun (WGS) entry which is preliminary data.</text>
</comment>
<dbReference type="OrthoDB" id="9814774at2"/>
<dbReference type="SUPFAM" id="SSF54637">
    <property type="entry name" value="Thioesterase/thiol ester dehydrase-isomerase"/>
    <property type="match status" value="1"/>
</dbReference>
<evidence type="ECO:0008006" key="3">
    <source>
        <dbReference type="Google" id="ProtNLM"/>
    </source>
</evidence>
<sequence>MYRIATNFLKKFMSTAAIFKYGFNLSPMYRRTTARVVHITDDMKKVRIKVPLSYKNKNYVGAIFGGSMFAATDPIYMIQLMQILGETYVVWDKAATINYKRPAKENLFCDFIITDEEIEAIKKQVAATHEMTLEKTTYLKNTNEQIFAEVIKTLYIAEKSFYKEKLLKRKQAMSS</sequence>
<dbReference type="AlphaFoldDB" id="A9DTC4"/>
<proteinExistence type="predicted"/>
<dbReference type="EMBL" id="ABIB01000003">
    <property type="protein sequence ID" value="EDP97054.1"/>
    <property type="molecule type" value="Genomic_DNA"/>
</dbReference>
<dbReference type="eggNOG" id="COG2050">
    <property type="taxonomic scope" value="Bacteria"/>
</dbReference>
<dbReference type="InterPro" id="IPR027961">
    <property type="entry name" value="DUF4442"/>
</dbReference>
<organism evidence="1 2">
    <name type="scientific">Kordia algicida OT-1</name>
    <dbReference type="NCBI Taxonomy" id="391587"/>
    <lineage>
        <taxon>Bacteria</taxon>
        <taxon>Pseudomonadati</taxon>
        <taxon>Bacteroidota</taxon>
        <taxon>Flavobacteriia</taxon>
        <taxon>Flavobacteriales</taxon>
        <taxon>Flavobacteriaceae</taxon>
        <taxon>Kordia</taxon>
    </lineage>
</organism>
<accession>A9DTC4</accession>
<dbReference type="STRING" id="391587.KAOT1_17863"/>
<evidence type="ECO:0000313" key="2">
    <source>
        <dbReference type="Proteomes" id="UP000002945"/>
    </source>
</evidence>
<protein>
    <recommendedName>
        <fullName evidence="3">DUF4442 domain-containing protein</fullName>
    </recommendedName>
</protein>
<evidence type="ECO:0000313" key="1">
    <source>
        <dbReference type="EMBL" id="EDP97054.1"/>
    </source>
</evidence>
<dbReference type="Pfam" id="PF14539">
    <property type="entry name" value="DUF4442"/>
    <property type="match status" value="1"/>
</dbReference>
<dbReference type="HOGENOM" id="CLU_116159_0_0_10"/>